<proteinExistence type="predicted"/>
<comment type="caution">
    <text evidence="2">The sequence shown here is derived from an EMBL/GenBank/DDBJ whole genome shotgun (WGS) entry which is preliminary data.</text>
</comment>
<gene>
    <name evidence="2" type="ORF">C4544_07590</name>
</gene>
<dbReference type="Pfam" id="PF07238">
    <property type="entry name" value="PilZ"/>
    <property type="match status" value="1"/>
</dbReference>
<dbReference type="EMBL" id="QZJW01000060">
    <property type="protein sequence ID" value="RJO59869.1"/>
    <property type="molecule type" value="Genomic_DNA"/>
</dbReference>
<organism evidence="2 3">
    <name type="scientific">candidate division WS5 bacterium</name>
    <dbReference type="NCBI Taxonomy" id="2093353"/>
    <lineage>
        <taxon>Bacteria</taxon>
        <taxon>candidate division WS5</taxon>
    </lineage>
</organism>
<dbReference type="SUPFAM" id="SSF141371">
    <property type="entry name" value="PilZ domain-like"/>
    <property type="match status" value="1"/>
</dbReference>
<dbReference type="Gene3D" id="2.40.10.220">
    <property type="entry name" value="predicted glycosyltransferase like domains"/>
    <property type="match status" value="1"/>
</dbReference>
<feature type="domain" description="PilZ" evidence="1">
    <location>
        <begin position="3"/>
        <end position="95"/>
    </location>
</feature>
<protein>
    <submittedName>
        <fullName evidence="2">PilZ domain-containing protein</fullName>
    </submittedName>
</protein>
<sequence>MNNRRSKRIIAGYKAEIFYRDKAYSCEIENLSETGVNLLTDLIESPVDFLPGESLSMKIVIPSGEPLRLNCTIKWSKRVLPHALRHQIGLEIVDPPWDQCIYFL</sequence>
<reference evidence="2 3" key="1">
    <citation type="journal article" date="2017" name="ISME J.">
        <title>Energy and carbon metabolisms in a deep terrestrial subsurface fluid microbial community.</title>
        <authorList>
            <person name="Momper L."/>
            <person name="Jungbluth S.P."/>
            <person name="Lee M.D."/>
            <person name="Amend J.P."/>
        </authorList>
    </citation>
    <scope>NUCLEOTIDE SEQUENCE [LARGE SCALE GENOMIC DNA]</scope>
    <source>
        <strain evidence="2">SURF_29</strain>
    </source>
</reference>
<evidence type="ECO:0000313" key="3">
    <source>
        <dbReference type="Proteomes" id="UP000285655"/>
    </source>
</evidence>
<dbReference type="GO" id="GO:0035438">
    <property type="term" value="F:cyclic-di-GMP binding"/>
    <property type="evidence" value="ECO:0007669"/>
    <property type="project" value="InterPro"/>
</dbReference>
<dbReference type="AlphaFoldDB" id="A0A419D9F3"/>
<dbReference type="InterPro" id="IPR009875">
    <property type="entry name" value="PilZ_domain"/>
</dbReference>
<name>A0A419D9F3_9BACT</name>
<evidence type="ECO:0000313" key="2">
    <source>
        <dbReference type="EMBL" id="RJO59869.1"/>
    </source>
</evidence>
<evidence type="ECO:0000259" key="1">
    <source>
        <dbReference type="Pfam" id="PF07238"/>
    </source>
</evidence>
<accession>A0A419D9F3</accession>
<dbReference type="Proteomes" id="UP000285655">
    <property type="component" value="Unassembled WGS sequence"/>
</dbReference>